<dbReference type="Pfam" id="PF00117">
    <property type="entry name" value="GATase"/>
    <property type="match status" value="1"/>
</dbReference>
<keyword evidence="15" id="KW-1185">Reference proteome</keyword>
<feature type="binding site" evidence="11">
    <location>
        <position position="437"/>
    </location>
    <ligand>
        <name>L-glutamine</name>
        <dbReference type="ChEBI" id="CHEBI:58359"/>
    </ligand>
</feature>
<evidence type="ECO:0000256" key="11">
    <source>
        <dbReference type="HAMAP-Rule" id="MF_01227"/>
    </source>
</evidence>
<feature type="binding site" evidence="11">
    <location>
        <begin position="357"/>
        <end position="360"/>
    </location>
    <ligand>
        <name>L-glutamine</name>
        <dbReference type="ChEBI" id="CHEBI:58359"/>
    </ligand>
</feature>
<dbReference type="FunFam" id="3.40.50.300:FF:000009">
    <property type="entry name" value="CTP synthase"/>
    <property type="match status" value="1"/>
</dbReference>
<dbReference type="GO" id="GO:0004359">
    <property type="term" value="F:glutaminase activity"/>
    <property type="evidence" value="ECO:0007669"/>
    <property type="project" value="RHEA"/>
</dbReference>
<dbReference type="GO" id="GO:0044210">
    <property type="term" value="P:'de novo' CTP biosynthetic process"/>
    <property type="evidence" value="ECO:0007669"/>
    <property type="project" value="UniProtKB-UniRule"/>
</dbReference>
<dbReference type="InterPro" id="IPR029062">
    <property type="entry name" value="Class_I_gatase-like"/>
</dbReference>
<dbReference type="PROSITE" id="PS51273">
    <property type="entry name" value="GATASE_TYPE_1"/>
    <property type="match status" value="1"/>
</dbReference>
<evidence type="ECO:0000256" key="3">
    <source>
        <dbReference type="ARBA" id="ARBA00022598"/>
    </source>
</evidence>
<dbReference type="AlphaFoldDB" id="A0A017TAM1"/>
<dbReference type="GO" id="GO:0005524">
    <property type="term" value="F:ATP binding"/>
    <property type="evidence" value="ECO:0007669"/>
    <property type="project" value="UniProtKB-KW"/>
</dbReference>
<dbReference type="EC" id="6.3.4.2" evidence="11"/>
<feature type="binding site" evidence="11">
    <location>
        <position position="44"/>
    </location>
    <ligand>
        <name>Mg(2+)</name>
        <dbReference type="ChEBI" id="CHEBI:18420"/>
    </ligand>
</feature>
<dbReference type="UniPathway" id="UPA00159">
    <property type="reaction ID" value="UER00277"/>
</dbReference>
<evidence type="ECO:0000256" key="7">
    <source>
        <dbReference type="ARBA" id="ARBA00022842"/>
    </source>
</evidence>
<dbReference type="SUPFAM" id="SSF52540">
    <property type="entry name" value="P-loop containing nucleoside triphosphate hydrolases"/>
    <property type="match status" value="1"/>
</dbReference>
<evidence type="ECO:0000256" key="8">
    <source>
        <dbReference type="ARBA" id="ARBA00022962"/>
    </source>
</evidence>
<evidence type="ECO:0000256" key="9">
    <source>
        <dbReference type="ARBA" id="ARBA00022975"/>
    </source>
</evidence>
<dbReference type="GO" id="GO:0003883">
    <property type="term" value="F:CTP synthase activity"/>
    <property type="evidence" value="ECO:0007669"/>
    <property type="project" value="UniProtKB-UniRule"/>
</dbReference>
<feature type="domain" description="CTP synthase N-terminal" evidence="13">
    <location>
        <begin position="2"/>
        <end position="238"/>
    </location>
</feature>
<evidence type="ECO:0000313" key="15">
    <source>
        <dbReference type="Proteomes" id="UP000019678"/>
    </source>
</evidence>
<proteinExistence type="inferred from homology"/>
<feature type="binding site" evidence="11">
    <location>
        <position position="195"/>
    </location>
    <ligand>
        <name>CTP</name>
        <dbReference type="ChEBI" id="CHEBI:37563"/>
        <note>allosteric inhibitor</note>
    </ligand>
</feature>
<dbReference type="Pfam" id="PF06418">
    <property type="entry name" value="CTP_synth_N"/>
    <property type="match status" value="1"/>
</dbReference>
<evidence type="ECO:0000256" key="2">
    <source>
        <dbReference type="ARBA" id="ARBA00007533"/>
    </source>
</evidence>
<name>A0A017TAM1_9BACT</name>
<dbReference type="eggNOG" id="COG0504">
    <property type="taxonomic scope" value="Bacteria"/>
</dbReference>
<dbReference type="InterPro" id="IPR033828">
    <property type="entry name" value="GATase1_CTP_Synthase"/>
</dbReference>
<comment type="activity regulation">
    <text evidence="11">Allosterically activated by GTP, when glutamine is the substrate; GTP has no effect on the reaction when ammonia is the substrate. The allosteric effector GTP functions by stabilizing the protein conformation that binds the tetrahedral intermediate(s) formed during glutamine hydrolysis. Inhibited by the product CTP, via allosteric rather than competitive inhibition.</text>
</comment>
<evidence type="ECO:0000256" key="6">
    <source>
        <dbReference type="ARBA" id="ARBA00022840"/>
    </source>
</evidence>
<dbReference type="NCBIfam" id="TIGR00337">
    <property type="entry name" value="PyrG"/>
    <property type="match status" value="1"/>
</dbReference>
<dbReference type="GO" id="GO:0019856">
    <property type="term" value="P:pyrimidine nucleobase biosynthetic process"/>
    <property type="evidence" value="ECO:0007669"/>
    <property type="project" value="TreeGrafter"/>
</dbReference>
<feature type="active site" description="Nucleophile; for glutamine hydrolysis" evidence="11">
    <location>
        <position position="356"/>
    </location>
</feature>
<comment type="function">
    <text evidence="11">Catalyzes the ATP-dependent amination of UTP to CTP with either L-glutamine or ammonia as the source of nitrogen. Regulates intracellular CTP levels through interactions with the four ribonucleotide triphosphates.</text>
</comment>
<gene>
    <name evidence="11" type="primary">pyrG</name>
    <name evidence="14" type="ORF">CAP_2877</name>
</gene>
<dbReference type="PANTHER" id="PTHR11550">
    <property type="entry name" value="CTP SYNTHASE"/>
    <property type="match status" value="1"/>
</dbReference>
<dbReference type="GO" id="GO:0005829">
    <property type="term" value="C:cytosol"/>
    <property type="evidence" value="ECO:0007669"/>
    <property type="project" value="TreeGrafter"/>
</dbReference>
<evidence type="ECO:0000256" key="10">
    <source>
        <dbReference type="ARBA" id="ARBA00047781"/>
    </source>
</evidence>
<dbReference type="FunFam" id="3.40.50.880:FF:000002">
    <property type="entry name" value="CTP synthase"/>
    <property type="match status" value="1"/>
</dbReference>
<feature type="binding site" evidence="11">
    <location>
        <position position="329"/>
    </location>
    <ligand>
        <name>L-glutamine</name>
        <dbReference type="ChEBI" id="CHEBI:58359"/>
    </ligand>
</feature>
<dbReference type="EMBL" id="ASRX01000020">
    <property type="protein sequence ID" value="EYF05875.1"/>
    <property type="molecule type" value="Genomic_DNA"/>
</dbReference>
<organism evidence="14 15">
    <name type="scientific">Chondromyces apiculatus DSM 436</name>
    <dbReference type="NCBI Taxonomy" id="1192034"/>
    <lineage>
        <taxon>Bacteria</taxon>
        <taxon>Pseudomonadati</taxon>
        <taxon>Myxococcota</taxon>
        <taxon>Polyangia</taxon>
        <taxon>Polyangiales</taxon>
        <taxon>Polyangiaceae</taxon>
        <taxon>Chondromyces</taxon>
    </lineage>
</organism>
<keyword evidence="7 11" id="KW-0460">Magnesium</keyword>
<keyword evidence="5 11" id="KW-0547">Nucleotide-binding</keyword>
<evidence type="ECO:0000256" key="4">
    <source>
        <dbReference type="ARBA" id="ARBA00022723"/>
    </source>
</evidence>
<accession>A0A017TAM1</accession>
<comment type="subunit">
    <text evidence="11">Homotetramer.</text>
</comment>
<feature type="binding site" evidence="11">
    <location>
        <position position="195"/>
    </location>
    <ligand>
        <name>UTP</name>
        <dbReference type="ChEBI" id="CHEBI:46398"/>
    </ligand>
</feature>
<dbReference type="CDD" id="cd03113">
    <property type="entry name" value="CTPS_N"/>
    <property type="match status" value="1"/>
</dbReference>
<dbReference type="NCBIfam" id="NF003792">
    <property type="entry name" value="PRK05380.1"/>
    <property type="match status" value="1"/>
</dbReference>
<keyword evidence="3 11" id="KW-0436">Ligase</keyword>
<dbReference type="PANTHER" id="PTHR11550:SF0">
    <property type="entry name" value="CTP SYNTHASE-RELATED"/>
    <property type="match status" value="1"/>
</dbReference>
<dbReference type="GO" id="GO:0042802">
    <property type="term" value="F:identical protein binding"/>
    <property type="evidence" value="ECO:0007669"/>
    <property type="project" value="TreeGrafter"/>
</dbReference>
<comment type="pathway">
    <text evidence="1 11">Pyrimidine metabolism; CTP biosynthesis via de novo pathway; CTP from UDP: step 2/2.</text>
</comment>
<dbReference type="Gene3D" id="3.40.50.880">
    <property type="match status" value="1"/>
</dbReference>
<feature type="binding site" evidence="11">
    <location>
        <begin position="159"/>
        <end position="164"/>
    </location>
    <ligand>
        <name>UTP</name>
        <dbReference type="ChEBI" id="CHEBI:46398"/>
    </ligand>
</feature>
<comment type="catalytic activity">
    <reaction evidence="11">
        <text>L-glutamine + H2O = L-glutamate + NH4(+)</text>
        <dbReference type="Rhea" id="RHEA:15889"/>
        <dbReference type="ChEBI" id="CHEBI:15377"/>
        <dbReference type="ChEBI" id="CHEBI:28938"/>
        <dbReference type="ChEBI" id="CHEBI:29985"/>
        <dbReference type="ChEBI" id="CHEBI:58359"/>
    </reaction>
</comment>
<keyword evidence="4 11" id="KW-0479">Metal-binding</keyword>
<evidence type="ECO:0000256" key="1">
    <source>
        <dbReference type="ARBA" id="ARBA00005171"/>
    </source>
</evidence>
<feature type="binding site" evidence="11">
    <location>
        <begin position="159"/>
        <end position="164"/>
    </location>
    <ligand>
        <name>CTP</name>
        <dbReference type="ChEBI" id="CHEBI:37563"/>
        <note>allosteric inhibitor</note>
    </ligand>
</feature>
<feature type="binding site" evidence="11">
    <location>
        <position position="380"/>
    </location>
    <ligand>
        <name>L-glutamine</name>
        <dbReference type="ChEBI" id="CHEBI:58359"/>
    </ligand>
</feature>
<dbReference type="Gene3D" id="3.40.50.300">
    <property type="entry name" value="P-loop containing nucleotide triphosphate hydrolases"/>
    <property type="match status" value="1"/>
</dbReference>
<dbReference type="InterPro" id="IPR017926">
    <property type="entry name" value="GATASE"/>
</dbReference>
<protein>
    <recommendedName>
        <fullName evidence="11">CTP synthase</fullName>
        <ecNumber evidence="11">6.3.4.2</ecNumber>
    </recommendedName>
    <alternativeName>
        <fullName evidence="11">Cytidine 5'-triphosphate synthase</fullName>
    </alternativeName>
    <alternativeName>
        <fullName evidence="11">Cytidine triphosphate synthetase</fullName>
        <shortName evidence="11">CTP synthetase</shortName>
        <shortName evidence="11">CTPS</shortName>
    </alternativeName>
    <alternativeName>
        <fullName evidence="11">UTP--ammonia ligase</fullName>
    </alternativeName>
</protein>
<feature type="binding site" evidence="11">
    <location>
        <position position="112"/>
    </location>
    <ligand>
        <name>Mg(2+)</name>
        <dbReference type="ChEBI" id="CHEBI:18420"/>
    </ligand>
</feature>
<comment type="caution">
    <text evidence="11">Lacks conserved residue(s) required for the propagation of feature annotation.</text>
</comment>
<dbReference type="Proteomes" id="UP000019678">
    <property type="component" value="Unassembled WGS sequence"/>
</dbReference>
<keyword evidence="6 11" id="KW-0067">ATP-binding</keyword>
<dbReference type="GO" id="GO:0097268">
    <property type="term" value="C:cytoophidium"/>
    <property type="evidence" value="ECO:0007669"/>
    <property type="project" value="UniProtKB-ARBA"/>
</dbReference>
<dbReference type="InterPro" id="IPR017456">
    <property type="entry name" value="CTP_synthase_N"/>
</dbReference>
<keyword evidence="8 11" id="KW-0315">Glutamine amidotransferase</keyword>
<keyword evidence="9 11" id="KW-0665">Pyrimidine biosynthesis</keyword>
<dbReference type="GO" id="GO:0046872">
    <property type="term" value="F:metal ion binding"/>
    <property type="evidence" value="ECO:0007669"/>
    <property type="project" value="UniProtKB-KW"/>
</dbReference>
<dbReference type="HAMAP" id="MF_01227">
    <property type="entry name" value="PyrG"/>
    <property type="match status" value="1"/>
</dbReference>
<feature type="active site" evidence="11">
    <location>
        <position position="482"/>
    </location>
</feature>
<evidence type="ECO:0000256" key="5">
    <source>
        <dbReference type="ARBA" id="ARBA00022741"/>
    </source>
</evidence>
<comment type="similarity">
    <text evidence="2 11">Belongs to the CTP synthase family.</text>
</comment>
<dbReference type="InterPro" id="IPR027417">
    <property type="entry name" value="P-loop_NTPase"/>
</dbReference>
<feature type="binding site" evidence="11">
    <location>
        <begin position="119"/>
        <end position="121"/>
    </location>
    <ligand>
        <name>CTP</name>
        <dbReference type="ChEBI" id="CHEBI:37563"/>
        <note>allosteric inhibitor</note>
    </ligand>
</feature>
<feature type="active site" evidence="11">
    <location>
        <position position="484"/>
    </location>
</feature>
<comment type="catalytic activity">
    <reaction evidence="10 11">
        <text>UTP + L-glutamine + ATP + H2O = CTP + L-glutamate + ADP + phosphate + 2 H(+)</text>
        <dbReference type="Rhea" id="RHEA:26426"/>
        <dbReference type="ChEBI" id="CHEBI:15377"/>
        <dbReference type="ChEBI" id="CHEBI:15378"/>
        <dbReference type="ChEBI" id="CHEBI:29985"/>
        <dbReference type="ChEBI" id="CHEBI:30616"/>
        <dbReference type="ChEBI" id="CHEBI:37563"/>
        <dbReference type="ChEBI" id="CHEBI:43474"/>
        <dbReference type="ChEBI" id="CHEBI:46398"/>
        <dbReference type="ChEBI" id="CHEBI:58359"/>
        <dbReference type="ChEBI" id="CHEBI:456216"/>
        <dbReference type="EC" id="6.3.4.2"/>
    </reaction>
</comment>
<evidence type="ECO:0000259" key="13">
    <source>
        <dbReference type="Pfam" id="PF06418"/>
    </source>
</evidence>
<dbReference type="CDD" id="cd01746">
    <property type="entry name" value="GATase1_CTP_Synthase"/>
    <property type="match status" value="1"/>
</dbReference>
<dbReference type="SUPFAM" id="SSF52317">
    <property type="entry name" value="Class I glutamine amidotransferase-like"/>
    <property type="match status" value="1"/>
</dbReference>
<feature type="region of interest" description="Amidoligase domain" evidence="11">
    <location>
        <begin position="1"/>
        <end position="238"/>
    </location>
</feature>
<comment type="miscellaneous">
    <text evidence="11">CTPSs have evolved a hybrid strategy for distinguishing between UTP and CTP. The overlapping regions of the product feedback inhibitory and substrate sites recognize a common feature in both compounds, the triphosphate moiety. To differentiate isosteric substrate and product pyrimidine rings, an additional pocket far from the expected kinase/ligase catalytic site, specifically recognizes the cytosine and ribose portions of the product inhibitor.</text>
</comment>
<comment type="caution">
    <text evidence="14">The sequence shown here is derived from an EMBL/GenBank/DDBJ whole genome shotgun (WGS) entry which is preliminary data.</text>
</comment>
<dbReference type="STRING" id="1192034.CAP_2877"/>
<feature type="binding site" evidence="11">
    <location>
        <position position="44"/>
    </location>
    <ligand>
        <name>ATP</name>
        <dbReference type="ChEBI" id="CHEBI:30616"/>
    </ligand>
</feature>
<dbReference type="InterPro" id="IPR004468">
    <property type="entry name" value="CTP_synthase"/>
</dbReference>
<reference evidence="14 15" key="1">
    <citation type="submission" date="2013-05" db="EMBL/GenBank/DDBJ databases">
        <title>Genome assembly of Chondromyces apiculatus DSM 436.</title>
        <authorList>
            <person name="Sharma G."/>
            <person name="Khatri I."/>
            <person name="Kaur C."/>
            <person name="Mayilraj S."/>
            <person name="Subramanian S."/>
        </authorList>
    </citation>
    <scope>NUCLEOTIDE SEQUENCE [LARGE SCALE GENOMIC DNA]</scope>
    <source>
        <strain evidence="14 15">DSM 436</strain>
    </source>
</reference>
<feature type="domain" description="Glutamine amidotransferase" evidence="12">
    <location>
        <begin position="274"/>
        <end position="501"/>
    </location>
</feature>
<comment type="catalytic activity">
    <reaction evidence="11">
        <text>UTP + NH4(+) + ATP = CTP + ADP + phosphate + 2 H(+)</text>
        <dbReference type="Rhea" id="RHEA:16597"/>
        <dbReference type="ChEBI" id="CHEBI:15378"/>
        <dbReference type="ChEBI" id="CHEBI:28938"/>
        <dbReference type="ChEBI" id="CHEBI:30616"/>
        <dbReference type="ChEBI" id="CHEBI:37563"/>
        <dbReference type="ChEBI" id="CHEBI:43474"/>
        <dbReference type="ChEBI" id="CHEBI:46398"/>
        <dbReference type="ChEBI" id="CHEBI:456216"/>
    </reaction>
</comment>
<evidence type="ECO:0000259" key="12">
    <source>
        <dbReference type="Pfam" id="PF00117"/>
    </source>
</evidence>
<sequence>MEARGLRVTNIKLDPYINVDPGTMSPYQHGEVFVTDDGAETDLDLGHYERFTLARMTRQNNFTTGRIYEAVISKERRGEYLGATVQVIPHVTDEIKLRIQSAAEGADVAIVEIGGTVGDIESLPFIEAIRQLKIESGSQNALSVHVTLVPFIATAGEMKTKPTQHAVKEMRAIGIQPDVLLCRCDRALPRDMKEKIALFSNVPVDRVVAAMDVACIYELPLALHAEGIDEKLTELLNIWARQPDLSSWHRIVERFKKPSRGNVRIGVVGKYVHLRDSYKSLHEALVHGGLHNDVRLDLEYIDSEQIEQLDSQGTGSMLGHLDAILVPGGFGDRGTEGKIGAIRFAREQGIPFFGICLGMQLAVVEFARHVCGMAGANSVEFDREAAFPVIDLMPDQKGIVEKGGTMRLGAYPCILEKGTLAAEAYGVLSIAERHRHRYEVANKYREVMTQAGLVFSGVSPDQRLVEMIELRDHPYFIGCQFHPEFKSRPHNAHPLFARFIRAAMERQRIRRMEQPGAVEAQ</sequence>
<evidence type="ECO:0000313" key="14">
    <source>
        <dbReference type="EMBL" id="EYF05875.1"/>
    </source>
</evidence>
<feature type="binding site" evidence="11">
    <location>
        <position position="27"/>
    </location>
    <ligand>
        <name>L-glutamine</name>
        <dbReference type="ChEBI" id="CHEBI:58359"/>
    </ligand>
</feature>
<feature type="binding site" evidence="11">
    <location>
        <position position="213"/>
    </location>
    <ligand>
        <name>ATP</name>
        <dbReference type="ChEBI" id="CHEBI:30616"/>
    </ligand>
</feature>